<evidence type="ECO:0000313" key="3">
    <source>
        <dbReference type="Proteomes" id="UP000525652"/>
    </source>
</evidence>
<keyword evidence="2" id="KW-0269">Exonuclease</keyword>
<name>A0A7X1AYN4_9BACT</name>
<proteinExistence type="predicted"/>
<gene>
    <name evidence="2" type="ORF">H5P30_11535</name>
</gene>
<dbReference type="InterPro" id="IPR036691">
    <property type="entry name" value="Endo/exonu/phosph_ase_sf"/>
</dbReference>
<reference evidence="2 3" key="1">
    <citation type="submission" date="2020-07" db="EMBL/GenBank/DDBJ databases">
        <authorList>
            <person name="Feng X."/>
        </authorList>
    </citation>
    <scope>NUCLEOTIDE SEQUENCE [LARGE SCALE GENOMIC DNA]</scope>
    <source>
        <strain evidence="2 3">JCM14086</strain>
    </source>
</reference>
<protein>
    <submittedName>
        <fullName evidence="2">Endonuclease/exonuclease/phosphatase family protein</fullName>
    </submittedName>
</protein>
<dbReference type="Gene3D" id="3.60.10.10">
    <property type="entry name" value="Endonuclease/exonuclease/phosphatase"/>
    <property type="match status" value="1"/>
</dbReference>
<dbReference type="GO" id="GO:0004527">
    <property type="term" value="F:exonuclease activity"/>
    <property type="evidence" value="ECO:0007669"/>
    <property type="project" value="UniProtKB-KW"/>
</dbReference>
<dbReference type="EMBL" id="JACHVA010000089">
    <property type="protein sequence ID" value="MBC2602410.1"/>
    <property type="molecule type" value="Genomic_DNA"/>
</dbReference>
<comment type="caution">
    <text evidence="2">The sequence shown here is derived from an EMBL/GenBank/DDBJ whole genome shotgun (WGS) entry which is preliminary data.</text>
</comment>
<accession>A0A7X1AYN4</accession>
<sequence length="298" mass="34734">MKNWAAWVLLLVCTAAWGEDVRVATLNLRNYLVQDRRIDGQWRPEHPKPEAEKTAIRRAIEEIDPDILAMQEMGAWPFLQELKRDLEADGVDFPYAVYFEASDPVRHLAVLSKVEPIEVIPHRDLDFPYEGERLRVKRGLLEVVFPVGKSEEETWSLFVVHLKSRWSEVDADPQSSERRTKEAQAARDRILERYPNGEGRYLITGDFNDHRASAPLRRFQRRGSVEIARIVESFDSRGEKWTFYYDDEDVYERVDFFLASREMSPLVVGNEGTIFDPFYIRNGTDHRPVFLDLDFAGL</sequence>
<keyword evidence="2" id="KW-0255">Endonuclease</keyword>
<dbReference type="RefSeq" id="WP_185693095.1">
    <property type="nucleotide sequence ID" value="NZ_JACHVA010000089.1"/>
</dbReference>
<organism evidence="2 3">
    <name type="scientific">Puniceicoccus vermicola</name>
    <dbReference type="NCBI Taxonomy" id="388746"/>
    <lineage>
        <taxon>Bacteria</taxon>
        <taxon>Pseudomonadati</taxon>
        <taxon>Verrucomicrobiota</taxon>
        <taxon>Opitutia</taxon>
        <taxon>Puniceicoccales</taxon>
        <taxon>Puniceicoccaceae</taxon>
        <taxon>Puniceicoccus</taxon>
    </lineage>
</organism>
<dbReference type="Proteomes" id="UP000525652">
    <property type="component" value="Unassembled WGS sequence"/>
</dbReference>
<keyword evidence="2" id="KW-0378">Hydrolase</keyword>
<evidence type="ECO:0000259" key="1">
    <source>
        <dbReference type="Pfam" id="PF03372"/>
    </source>
</evidence>
<dbReference type="GO" id="GO:0004519">
    <property type="term" value="F:endonuclease activity"/>
    <property type="evidence" value="ECO:0007669"/>
    <property type="project" value="UniProtKB-KW"/>
</dbReference>
<keyword evidence="3" id="KW-1185">Reference proteome</keyword>
<dbReference type="SUPFAM" id="SSF56219">
    <property type="entry name" value="DNase I-like"/>
    <property type="match status" value="1"/>
</dbReference>
<keyword evidence="2" id="KW-0540">Nuclease</keyword>
<evidence type="ECO:0000313" key="2">
    <source>
        <dbReference type="EMBL" id="MBC2602410.1"/>
    </source>
</evidence>
<dbReference type="AlphaFoldDB" id="A0A7X1AYN4"/>
<feature type="domain" description="Endonuclease/exonuclease/phosphatase" evidence="1">
    <location>
        <begin position="49"/>
        <end position="269"/>
    </location>
</feature>
<dbReference type="Pfam" id="PF03372">
    <property type="entry name" value="Exo_endo_phos"/>
    <property type="match status" value="1"/>
</dbReference>
<dbReference type="InterPro" id="IPR005135">
    <property type="entry name" value="Endo/exonuclease/phosphatase"/>
</dbReference>